<keyword evidence="2" id="KW-1185">Reference proteome</keyword>
<dbReference type="RefSeq" id="WP_163948904.1">
    <property type="nucleotide sequence ID" value="NZ_JAAFZH010000005.1"/>
</dbReference>
<dbReference type="SUPFAM" id="SSF56059">
    <property type="entry name" value="Glutathione synthetase ATP-binding domain-like"/>
    <property type="match status" value="1"/>
</dbReference>
<accession>A0A6L9L8U3</accession>
<protein>
    <submittedName>
        <fullName evidence="1">Grasp-with-spasm system ATP-grasp peptide maturase</fullName>
    </submittedName>
</protein>
<gene>
    <name evidence="1" type="primary">gwsG</name>
    <name evidence="1" type="ORF">GK108_13575</name>
</gene>
<organism evidence="1 2">
    <name type="scientific">Spirosoma terrae</name>
    <dbReference type="NCBI Taxonomy" id="1968276"/>
    <lineage>
        <taxon>Bacteria</taxon>
        <taxon>Pseudomonadati</taxon>
        <taxon>Bacteroidota</taxon>
        <taxon>Cytophagia</taxon>
        <taxon>Cytophagales</taxon>
        <taxon>Cytophagaceae</taxon>
        <taxon>Spirosoma</taxon>
    </lineage>
</organism>
<dbReference type="Gene3D" id="3.30.470.20">
    <property type="entry name" value="ATP-grasp fold, B domain"/>
    <property type="match status" value="1"/>
</dbReference>
<dbReference type="AlphaFoldDB" id="A0A6L9L8U3"/>
<sequence>MIIIFSHQFEYSTNVVIDWLKKYNVNYIRINSDENRYKLKEIDEEKIIFCDMFTKKEYNFLDAHSVWYRRGGISDRMLLGDDILSEYETNVCDPEVKKNLASQLDYLRKYIINKVFRNCSVKLGDPELRDLNRMMLYDLAKKKGFLVPNYTVLTHTDSINCALKKHGAIVSKSIANGLYHHTLNKRYYTYTEQINEIDTIDLKPKNIFPSLVSEKIEKTFEIRSFFLIKEFYSVAIFSQNDSQTSVDYRKYNKKIPNRQEAYIIDDKTKYNLLSIYNELGLNTGSADLIIDADNNVYFLEINPVGQFGSVSSAGNYKLEKKVAQYLIHGDFN</sequence>
<reference evidence="1 2" key="1">
    <citation type="submission" date="2020-02" db="EMBL/GenBank/DDBJ databases">
        <title>Draft genome sequence of two Spirosoma agri KCTC 52727 and Spirosoma terrae KCTC 52035.</title>
        <authorList>
            <person name="Rojas J."/>
            <person name="Ambika Manirajan B."/>
            <person name="Suarez C."/>
            <person name="Ratering S."/>
            <person name="Schnell S."/>
        </authorList>
    </citation>
    <scope>NUCLEOTIDE SEQUENCE [LARGE SCALE GENOMIC DNA]</scope>
    <source>
        <strain evidence="1 2">KCTC 52035</strain>
    </source>
</reference>
<evidence type="ECO:0000313" key="1">
    <source>
        <dbReference type="EMBL" id="NDU95907.1"/>
    </source>
</evidence>
<dbReference type="NCBIfam" id="TIGR04192">
    <property type="entry name" value="GRASP_w_spasm"/>
    <property type="match status" value="1"/>
</dbReference>
<dbReference type="EMBL" id="JAAFZH010000005">
    <property type="protein sequence ID" value="NDU95907.1"/>
    <property type="molecule type" value="Genomic_DNA"/>
</dbReference>
<comment type="caution">
    <text evidence="1">The sequence shown here is derived from an EMBL/GenBank/DDBJ whole genome shotgun (WGS) entry which is preliminary data.</text>
</comment>
<name>A0A6L9L8U3_9BACT</name>
<dbReference type="Proteomes" id="UP000474175">
    <property type="component" value="Unassembled WGS sequence"/>
</dbReference>
<dbReference type="InterPro" id="IPR026455">
    <property type="entry name" value="GRASP_w_spasm"/>
</dbReference>
<evidence type="ECO:0000313" key="2">
    <source>
        <dbReference type="Proteomes" id="UP000474175"/>
    </source>
</evidence>
<proteinExistence type="predicted"/>